<dbReference type="GO" id="GO:0003746">
    <property type="term" value="F:translation elongation factor activity"/>
    <property type="evidence" value="ECO:0007669"/>
    <property type="project" value="UniProtKB-KW"/>
</dbReference>
<dbReference type="RefSeq" id="XP_011397536.1">
    <property type="nucleotide sequence ID" value="XM_011399234.1"/>
</dbReference>
<evidence type="ECO:0000256" key="6">
    <source>
        <dbReference type="ARBA" id="ARBA00022917"/>
    </source>
</evidence>
<dbReference type="InterPro" id="IPR012340">
    <property type="entry name" value="NA-bd_OB-fold"/>
</dbReference>
<feature type="domain" description="Translation elongation factor P/YeiP central" evidence="8">
    <location>
        <begin position="109"/>
        <end position="163"/>
    </location>
</feature>
<dbReference type="GO" id="GO:0005829">
    <property type="term" value="C:cytosol"/>
    <property type="evidence" value="ECO:0007669"/>
    <property type="project" value="UniProtKB-ARBA"/>
</dbReference>
<dbReference type="AlphaFoldDB" id="A0A087SFZ4"/>
<dbReference type="PROSITE" id="PS01275">
    <property type="entry name" value="EFP"/>
    <property type="match status" value="1"/>
</dbReference>
<dbReference type="UniPathway" id="UPA00345"/>
<evidence type="ECO:0000259" key="8">
    <source>
        <dbReference type="SMART" id="SM01185"/>
    </source>
</evidence>
<dbReference type="InterPro" id="IPR013852">
    <property type="entry name" value="Transl_elong_P/YeiP_CS"/>
</dbReference>
<dbReference type="SMART" id="SM00841">
    <property type="entry name" value="Elong-fact-P_C"/>
    <property type="match status" value="1"/>
</dbReference>
<feature type="domain" description="Elongation factor P C-terminal" evidence="7">
    <location>
        <begin position="171"/>
        <end position="226"/>
    </location>
</feature>
<protein>
    <submittedName>
        <fullName evidence="10">Elongation factor P</fullName>
    </submittedName>
</protein>
<dbReference type="Proteomes" id="UP000028924">
    <property type="component" value="Unassembled WGS sequence"/>
</dbReference>
<reference evidence="11" key="4">
    <citation type="submission" date="2018-10" db="EMBL/GenBank/DDBJ databases">
        <authorList>
            <person name="Hovde B."/>
            <person name="Zhang X."/>
        </authorList>
    </citation>
    <scope>NUCLEOTIDE SEQUENCE [LARGE SCALE GENOMIC DNA]</scope>
    <source>
        <strain evidence="11">UTEX 25</strain>
    </source>
</reference>
<dbReference type="InterPro" id="IPR011768">
    <property type="entry name" value="Transl_elongation_fac_P"/>
</dbReference>
<gene>
    <name evidence="11" type="ORF">APUTEX25_005135</name>
    <name evidence="10" type="ORF">F751_2366</name>
    <name evidence="9" type="ORF">g.22918</name>
</gene>
<name>A0A087SFZ4_AUXPR</name>
<reference evidence="9" key="2">
    <citation type="submission" date="2015-08" db="EMBL/GenBank/DDBJ databases">
        <authorList>
            <person name="Babu N.S."/>
            <person name="Beckwith C.J."/>
            <person name="Beseler K.G."/>
            <person name="Brison A."/>
            <person name="Carone J.V."/>
            <person name="Caskin T.P."/>
            <person name="Diamond M."/>
            <person name="Durham M.E."/>
            <person name="Foxe J.M."/>
            <person name="Go M."/>
            <person name="Henderson B.A."/>
            <person name="Jones I.B."/>
            <person name="McGettigan J.A."/>
            <person name="Micheletti S.J."/>
            <person name="Nasrallah M.E."/>
            <person name="Ortiz D."/>
            <person name="Piller C.R."/>
            <person name="Privatt S.R."/>
            <person name="Schneider S.L."/>
            <person name="Sharp S."/>
            <person name="Smith T.C."/>
            <person name="Stanton J.D."/>
            <person name="Ullery H.E."/>
            <person name="Wilson R.J."/>
            <person name="Serrano M.G."/>
            <person name="Buck G."/>
            <person name="Lee V."/>
            <person name="Wang Y."/>
            <person name="Carvalho R."/>
            <person name="Voegtly L."/>
            <person name="Shi R."/>
            <person name="Duckworth R."/>
            <person name="Johnson A."/>
            <person name="Loviza R."/>
            <person name="Walstead R."/>
            <person name="Shah Z."/>
            <person name="Kiflezghi M."/>
            <person name="Wade K."/>
            <person name="Ball S.L."/>
            <person name="Bradley K.W."/>
            <person name="Asai D.J."/>
            <person name="Bowman C.A."/>
            <person name="Russell D.A."/>
            <person name="Pope W.H."/>
            <person name="Jacobs-Sera D."/>
            <person name="Hendrix R.W."/>
            <person name="Hatfull G.F."/>
        </authorList>
    </citation>
    <scope>NUCLEOTIDE SEQUENCE</scope>
</reference>
<dbReference type="Proteomes" id="UP000279271">
    <property type="component" value="Unassembled WGS sequence"/>
</dbReference>
<sequence>MLALCRRAALSEVASPSWRAALQHIGLEYPTQHGLNQSIRGVAKQATEVRPGAVLELNGKLLQVVRSTHVNAGRQLGNISMELRDLASGAKHPAKFRPSESVEVVHLESRRYTCLYREGSLLHAMDAATYEQVAVEASLFDPGSAYLVEGMEVSMAFHDGRPIVGEVPATVTLEVREAAPTMRGETAAPSYKPAVLENGVRITVPPFVVAGDKVVVDTREGTFVKRA</sequence>
<evidence type="ECO:0000313" key="10">
    <source>
        <dbReference type="EMBL" id="KFM24648.1"/>
    </source>
</evidence>
<keyword evidence="5 10" id="KW-0251">Elongation factor</keyword>
<evidence type="ECO:0000313" key="13">
    <source>
        <dbReference type="Proteomes" id="UP000279271"/>
    </source>
</evidence>
<comment type="pathway">
    <text evidence="2">Protein biosynthesis; polypeptide chain elongation.</text>
</comment>
<evidence type="ECO:0000256" key="2">
    <source>
        <dbReference type="ARBA" id="ARBA00004815"/>
    </source>
</evidence>
<comment type="similarity">
    <text evidence="3">Belongs to the elongation factor P family.</text>
</comment>
<dbReference type="Pfam" id="PF01132">
    <property type="entry name" value="EFP"/>
    <property type="match status" value="1"/>
</dbReference>
<dbReference type="SUPFAM" id="SSF50104">
    <property type="entry name" value="Translation proteins SH3-like domain"/>
    <property type="match status" value="1"/>
</dbReference>
<dbReference type="CDD" id="cd05794">
    <property type="entry name" value="S1_EF-P_repeat_2"/>
    <property type="match status" value="1"/>
</dbReference>
<dbReference type="Pfam" id="PF08207">
    <property type="entry name" value="EFP_N"/>
    <property type="match status" value="1"/>
</dbReference>
<dbReference type="FunFam" id="2.40.50.140:FF:000004">
    <property type="entry name" value="Elongation factor P"/>
    <property type="match status" value="1"/>
</dbReference>
<dbReference type="STRING" id="3075.A0A087SFZ4"/>
<evidence type="ECO:0000313" key="9">
    <source>
        <dbReference type="EMBL" id="JAT71075.1"/>
    </source>
</evidence>
<evidence type="ECO:0000256" key="5">
    <source>
        <dbReference type="ARBA" id="ARBA00022768"/>
    </source>
</evidence>
<evidence type="ECO:0000259" key="7">
    <source>
        <dbReference type="SMART" id="SM00841"/>
    </source>
</evidence>
<dbReference type="GO" id="GO:0043043">
    <property type="term" value="P:peptide biosynthetic process"/>
    <property type="evidence" value="ECO:0007669"/>
    <property type="project" value="InterPro"/>
</dbReference>
<evidence type="ECO:0000313" key="11">
    <source>
        <dbReference type="EMBL" id="RMZ53146.1"/>
    </source>
</evidence>
<dbReference type="OrthoDB" id="10259892at2759"/>
<dbReference type="InterPro" id="IPR013185">
    <property type="entry name" value="Transl_elong_KOW-like"/>
</dbReference>
<dbReference type="PANTHER" id="PTHR30053">
    <property type="entry name" value="ELONGATION FACTOR P"/>
    <property type="match status" value="1"/>
</dbReference>
<dbReference type="InterPro" id="IPR020599">
    <property type="entry name" value="Transl_elong_fac_P/YeiP"/>
</dbReference>
<dbReference type="eggNOG" id="ENOG502QS68">
    <property type="taxonomic scope" value="Eukaryota"/>
</dbReference>
<dbReference type="EMBL" id="KL662109">
    <property type="protein sequence ID" value="KFM24648.1"/>
    <property type="molecule type" value="Genomic_DNA"/>
</dbReference>
<dbReference type="InterPro" id="IPR015365">
    <property type="entry name" value="Elong-fact-P_C"/>
</dbReference>
<dbReference type="SMART" id="SM01185">
    <property type="entry name" value="EFP"/>
    <property type="match status" value="1"/>
</dbReference>
<dbReference type="InterPro" id="IPR014722">
    <property type="entry name" value="Rib_uL2_dom2"/>
</dbReference>
<accession>A0A087SFZ4</accession>
<evidence type="ECO:0000256" key="4">
    <source>
        <dbReference type="ARBA" id="ARBA00022490"/>
    </source>
</evidence>
<dbReference type="PANTHER" id="PTHR30053:SF14">
    <property type="entry name" value="TRANSLATION ELONGATION FACTOR KOW-LIKE DOMAIN-CONTAINING PROTEIN"/>
    <property type="match status" value="1"/>
</dbReference>
<dbReference type="InterPro" id="IPR001059">
    <property type="entry name" value="Transl_elong_P/YeiP_cen"/>
</dbReference>
<dbReference type="Pfam" id="PF09285">
    <property type="entry name" value="Elong-fact-P_C"/>
    <property type="match status" value="1"/>
</dbReference>
<dbReference type="GeneID" id="23613757"/>
<keyword evidence="4" id="KW-0963">Cytoplasm</keyword>
<dbReference type="SUPFAM" id="SSF50249">
    <property type="entry name" value="Nucleic acid-binding proteins"/>
    <property type="match status" value="2"/>
</dbReference>
<keyword evidence="6" id="KW-0648">Protein biosynthesis</keyword>
<dbReference type="NCBIfam" id="NF001810">
    <property type="entry name" value="PRK00529.1"/>
    <property type="match status" value="1"/>
</dbReference>
<dbReference type="PIRSF" id="PIRSF005901">
    <property type="entry name" value="EF-P"/>
    <property type="match status" value="1"/>
</dbReference>
<reference evidence="10 12" key="1">
    <citation type="journal article" date="2014" name="BMC Genomics">
        <title>Oil accumulation mechanisms of the oleaginous microalga Chlorella protothecoides revealed through its genome, transcriptomes, and proteomes.</title>
        <authorList>
            <person name="Gao C."/>
            <person name="Wang Y."/>
            <person name="Shen Y."/>
            <person name="Yan D."/>
            <person name="He X."/>
            <person name="Dai J."/>
            <person name="Wu Q."/>
        </authorList>
    </citation>
    <scope>NUCLEOTIDE SEQUENCE [LARGE SCALE GENOMIC DNA]</scope>
    <source>
        <strain evidence="10 12">0710</strain>
    </source>
</reference>
<dbReference type="EMBL" id="GDKF01007547">
    <property type="protein sequence ID" value="JAT71075.1"/>
    <property type="molecule type" value="Transcribed_RNA"/>
</dbReference>
<dbReference type="HAMAP" id="MF_00141">
    <property type="entry name" value="EF_P"/>
    <property type="match status" value="1"/>
</dbReference>
<evidence type="ECO:0000256" key="3">
    <source>
        <dbReference type="ARBA" id="ARBA00009479"/>
    </source>
</evidence>
<dbReference type="Gene3D" id="2.30.30.30">
    <property type="match status" value="1"/>
</dbReference>
<comment type="subcellular location">
    <subcellularLocation>
        <location evidence="1">Cytoplasm</location>
    </subcellularLocation>
</comment>
<organism evidence="10 12">
    <name type="scientific">Auxenochlorella protothecoides</name>
    <name type="common">Green microalga</name>
    <name type="synonym">Chlorella protothecoides</name>
    <dbReference type="NCBI Taxonomy" id="3075"/>
    <lineage>
        <taxon>Eukaryota</taxon>
        <taxon>Viridiplantae</taxon>
        <taxon>Chlorophyta</taxon>
        <taxon>core chlorophytes</taxon>
        <taxon>Trebouxiophyceae</taxon>
        <taxon>Chlorellales</taxon>
        <taxon>Chlorellaceae</taxon>
        <taxon>Auxenochlorella</taxon>
    </lineage>
</organism>
<dbReference type="InterPro" id="IPR008991">
    <property type="entry name" value="Translation_prot_SH3-like_sf"/>
</dbReference>
<reference evidence="13" key="3">
    <citation type="journal article" date="2018" name="Algal Res.">
        <title>Characterization of plant carbon substrate utilization by Auxenochlorella protothecoides.</title>
        <authorList>
            <person name="Vogler B.W."/>
            <person name="Starkenburg S.R."/>
            <person name="Sudasinghe N."/>
            <person name="Schambach J.Y."/>
            <person name="Rollin J.A."/>
            <person name="Pattathil S."/>
            <person name="Barry A.N."/>
        </authorList>
    </citation>
    <scope>NUCLEOTIDE SEQUENCE [LARGE SCALE GENOMIC DNA]</scope>
    <source>
        <strain evidence="13">UTEX 25</strain>
    </source>
</reference>
<dbReference type="Gene3D" id="2.40.50.140">
    <property type="entry name" value="Nucleic acid-binding proteins"/>
    <property type="match status" value="2"/>
</dbReference>
<keyword evidence="12" id="KW-1185">Reference proteome</keyword>
<dbReference type="EMBL" id="QOKY01000199">
    <property type="protein sequence ID" value="RMZ53146.1"/>
    <property type="molecule type" value="Genomic_DNA"/>
</dbReference>
<dbReference type="KEGG" id="apro:F751_2366"/>
<evidence type="ECO:0000313" key="12">
    <source>
        <dbReference type="Proteomes" id="UP000028924"/>
    </source>
</evidence>
<reference evidence="11" key="5">
    <citation type="submission" date="2018-11" db="EMBL/GenBank/DDBJ databases">
        <title>Characterization of plant carbon substrate utilization by Auxenochlorella protothecoides.</title>
        <authorList>
            <person name="Vogler B.W."/>
            <person name="Starkenburg S.R."/>
            <person name="Sudasinghe N."/>
            <person name="Schambach J.Y."/>
            <person name="Rollin J.A."/>
            <person name="Pattathil S."/>
            <person name="Barry A.N."/>
        </authorList>
    </citation>
    <scope>NUCLEOTIDE SEQUENCE [LARGE SCALE GENOMIC DNA]</scope>
    <source>
        <strain evidence="11">UTEX 25</strain>
    </source>
</reference>
<proteinExistence type="inferred from homology"/>
<evidence type="ECO:0000256" key="1">
    <source>
        <dbReference type="ARBA" id="ARBA00004496"/>
    </source>
</evidence>